<sequence length="472" mass="54274">MAGGIKEKKQKLERGSWSDLPLEIINSIVSRLYVVYQIRFRGVCKRWRAADIQSSDKFPWLMGYNSHSCYLYDPCHKQKYTVFNSDKNRTTLLGARPLDSKHGWVLFEGEKNVISGGRKCSPLFFYSPFADQIINLPAWREFSIAKATFSATPVSPDCVIFVTWEAIVAYNVASQNWEILSYPPSILFMYKYLTEYNGSLLIFGKVVDGSGYRVFTFNRSQMDWFQIESLNDRVLFTGASCLWVPVEKGSAFANTVHWFGRYSYIRDVCREFIRKPVESDSSKINDLIMMGRKRVAANFGFYLLNYVSQTKQILPVKSLDNDQNNNSLSTGPAKVEDMLFEEVAGRKIVLVYVDLENVVYVNGFLYCSFFSPTAICALNAASGKWEQLPYPPSCRLEKIRLIDLDDRERGEDLKTQYIVLWPVLIAVIYAVNSSGSLLKVAHEKLPGPRVRDYEDWEDKGLFSIWIRHPVRR</sequence>
<proteinExistence type="predicted"/>
<evidence type="ECO:0000313" key="2">
    <source>
        <dbReference type="EMBL" id="KAK9215349.1"/>
    </source>
</evidence>
<comment type="caution">
    <text evidence="2">The sequence shown here is derived from an EMBL/GenBank/DDBJ whole genome shotgun (WGS) entry which is preliminary data.</text>
</comment>
<dbReference type="SUPFAM" id="SSF50965">
    <property type="entry name" value="Galactose oxidase, central domain"/>
    <property type="match status" value="1"/>
</dbReference>
<feature type="domain" description="F-box" evidence="1">
    <location>
        <begin position="17"/>
        <end position="49"/>
    </location>
</feature>
<dbReference type="PANTHER" id="PTHR33127">
    <property type="entry name" value="TRANSMEMBRANE PROTEIN"/>
    <property type="match status" value="1"/>
</dbReference>
<evidence type="ECO:0000313" key="3">
    <source>
        <dbReference type="Proteomes" id="UP001428341"/>
    </source>
</evidence>
<dbReference type="InterPro" id="IPR001810">
    <property type="entry name" value="F-box_dom"/>
</dbReference>
<dbReference type="EMBL" id="JBCGBO010000003">
    <property type="protein sequence ID" value="KAK9215349.1"/>
    <property type="molecule type" value="Genomic_DNA"/>
</dbReference>
<gene>
    <name evidence="2" type="ORF">WN944_007354</name>
</gene>
<dbReference type="PANTHER" id="PTHR33127:SF5">
    <property type="entry name" value="TRANSMEMBRANE PROTEIN"/>
    <property type="match status" value="1"/>
</dbReference>
<evidence type="ECO:0000259" key="1">
    <source>
        <dbReference type="Pfam" id="PF00646"/>
    </source>
</evidence>
<dbReference type="Proteomes" id="UP001428341">
    <property type="component" value="Unassembled WGS sequence"/>
</dbReference>
<accession>A0AAP0MN56</accession>
<dbReference type="InterPro" id="IPR036047">
    <property type="entry name" value="F-box-like_dom_sf"/>
</dbReference>
<dbReference type="Gene3D" id="1.20.1280.50">
    <property type="match status" value="1"/>
</dbReference>
<keyword evidence="3" id="KW-1185">Reference proteome</keyword>
<dbReference type="AlphaFoldDB" id="A0AAP0MN56"/>
<reference evidence="2 3" key="1">
    <citation type="submission" date="2024-05" db="EMBL/GenBank/DDBJ databases">
        <title>Haplotype-resolved chromosome-level genome assembly of Huyou (Citrus changshanensis).</title>
        <authorList>
            <person name="Miao C."/>
            <person name="Chen W."/>
            <person name="Wu Y."/>
            <person name="Wang L."/>
            <person name="Zhao S."/>
            <person name="Grierson D."/>
            <person name="Xu C."/>
            <person name="Chen K."/>
        </authorList>
    </citation>
    <scope>NUCLEOTIDE SEQUENCE [LARGE SCALE GENOMIC DNA]</scope>
    <source>
        <strain evidence="2">01-14</strain>
        <tissue evidence="2">Leaf</tissue>
    </source>
</reference>
<protein>
    <recommendedName>
        <fullName evidence="1">F-box domain-containing protein</fullName>
    </recommendedName>
</protein>
<dbReference type="InterPro" id="IPR011043">
    <property type="entry name" value="Gal_Oxase/kelch_b-propeller"/>
</dbReference>
<name>A0AAP0MN56_9ROSI</name>
<dbReference type="SUPFAM" id="SSF81383">
    <property type="entry name" value="F-box domain"/>
    <property type="match status" value="1"/>
</dbReference>
<dbReference type="Pfam" id="PF00646">
    <property type="entry name" value="F-box"/>
    <property type="match status" value="1"/>
</dbReference>
<organism evidence="2 3">
    <name type="scientific">Citrus x changshan-huyou</name>
    <dbReference type="NCBI Taxonomy" id="2935761"/>
    <lineage>
        <taxon>Eukaryota</taxon>
        <taxon>Viridiplantae</taxon>
        <taxon>Streptophyta</taxon>
        <taxon>Embryophyta</taxon>
        <taxon>Tracheophyta</taxon>
        <taxon>Spermatophyta</taxon>
        <taxon>Magnoliopsida</taxon>
        <taxon>eudicotyledons</taxon>
        <taxon>Gunneridae</taxon>
        <taxon>Pentapetalae</taxon>
        <taxon>rosids</taxon>
        <taxon>malvids</taxon>
        <taxon>Sapindales</taxon>
        <taxon>Rutaceae</taxon>
        <taxon>Aurantioideae</taxon>
        <taxon>Citrus</taxon>
    </lineage>
</organism>